<evidence type="ECO:0000259" key="6">
    <source>
        <dbReference type="PROSITE" id="PS50850"/>
    </source>
</evidence>
<reference evidence="7 8" key="1">
    <citation type="submission" date="2016-04" db="EMBL/GenBank/DDBJ databases">
        <title>A degradative enzymes factory behind the ericoid mycorrhizal symbiosis.</title>
        <authorList>
            <consortium name="DOE Joint Genome Institute"/>
            <person name="Martino E."/>
            <person name="Morin E."/>
            <person name="Grelet G."/>
            <person name="Kuo A."/>
            <person name="Kohler A."/>
            <person name="Daghino S."/>
            <person name="Barry K."/>
            <person name="Choi C."/>
            <person name="Cichocki N."/>
            <person name="Clum A."/>
            <person name="Copeland A."/>
            <person name="Hainaut M."/>
            <person name="Haridas S."/>
            <person name="Labutti K."/>
            <person name="Lindquist E."/>
            <person name="Lipzen A."/>
            <person name="Khouja H.-R."/>
            <person name="Murat C."/>
            <person name="Ohm R."/>
            <person name="Olson A."/>
            <person name="Spatafora J."/>
            <person name="Veneault-Fourrey C."/>
            <person name="Henrissat B."/>
            <person name="Grigoriev I."/>
            <person name="Martin F."/>
            <person name="Perotto S."/>
        </authorList>
    </citation>
    <scope>NUCLEOTIDE SEQUENCE [LARGE SCALE GENOMIC DNA]</scope>
    <source>
        <strain evidence="7 8">F</strain>
    </source>
</reference>
<evidence type="ECO:0000313" key="7">
    <source>
        <dbReference type="EMBL" id="PMD29284.1"/>
    </source>
</evidence>
<evidence type="ECO:0000313" key="8">
    <source>
        <dbReference type="Proteomes" id="UP000235786"/>
    </source>
</evidence>
<dbReference type="OrthoDB" id="440553at2759"/>
<feature type="transmembrane region" description="Helical" evidence="5">
    <location>
        <begin position="181"/>
        <end position="206"/>
    </location>
</feature>
<feature type="transmembrane region" description="Helical" evidence="5">
    <location>
        <begin position="212"/>
        <end position="232"/>
    </location>
</feature>
<dbReference type="GO" id="GO:0022857">
    <property type="term" value="F:transmembrane transporter activity"/>
    <property type="evidence" value="ECO:0007669"/>
    <property type="project" value="InterPro"/>
</dbReference>
<dbReference type="PROSITE" id="PS50850">
    <property type="entry name" value="MFS"/>
    <property type="match status" value="1"/>
</dbReference>
<dbReference type="InterPro" id="IPR011701">
    <property type="entry name" value="MFS"/>
</dbReference>
<feature type="transmembrane region" description="Helical" evidence="5">
    <location>
        <begin position="447"/>
        <end position="473"/>
    </location>
</feature>
<evidence type="ECO:0000256" key="4">
    <source>
        <dbReference type="ARBA" id="ARBA00023136"/>
    </source>
</evidence>
<keyword evidence="8" id="KW-1185">Reference proteome</keyword>
<dbReference type="PANTHER" id="PTHR23501:SF43">
    <property type="entry name" value="MULTIDRUG TRANSPORTER, PUTATIVE (AFU_ORTHOLOGUE AFUA_6G03040)-RELATED"/>
    <property type="match status" value="1"/>
</dbReference>
<dbReference type="InterPro" id="IPR005829">
    <property type="entry name" value="Sugar_transporter_CS"/>
</dbReference>
<gene>
    <name evidence="7" type="ORF">L207DRAFT_617932</name>
</gene>
<comment type="subcellular location">
    <subcellularLocation>
        <location evidence="1">Membrane</location>
        <topology evidence="1">Multi-pass membrane protein</topology>
    </subcellularLocation>
</comment>
<feature type="domain" description="Major facilitator superfamily (MFS) profile" evidence="6">
    <location>
        <begin position="59"/>
        <end position="503"/>
    </location>
</feature>
<keyword evidence="4 5" id="KW-0472">Membrane</keyword>
<dbReference type="GO" id="GO:0005886">
    <property type="term" value="C:plasma membrane"/>
    <property type="evidence" value="ECO:0007669"/>
    <property type="project" value="TreeGrafter"/>
</dbReference>
<keyword evidence="3 5" id="KW-1133">Transmembrane helix</keyword>
<dbReference type="PROSITE" id="PS00216">
    <property type="entry name" value="SUGAR_TRANSPORT_1"/>
    <property type="match status" value="1"/>
</dbReference>
<dbReference type="InterPro" id="IPR020846">
    <property type="entry name" value="MFS_dom"/>
</dbReference>
<dbReference type="PANTHER" id="PTHR23501">
    <property type="entry name" value="MAJOR FACILITATOR SUPERFAMILY"/>
    <property type="match status" value="1"/>
</dbReference>
<dbReference type="Pfam" id="PF07690">
    <property type="entry name" value="MFS_1"/>
    <property type="match status" value="1"/>
</dbReference>
<evidence type="ECO:0000256" key="5">
    <source>
        <dbReference type="SAM" id="Phobius"/>
    </source>
</evidence>
<dbReference type="Gene3D" id="1.20.1720.10">
    <property type="entry name" value="Multidrug resistance protein D"/>
    <property type="match status" value="1"/>
</dbReference>
<dbReference type="Proteomes" id="UP000235786">
    <property type="component" value="Unassembled WGS sequence"/>
</dbReference>
<feature type="transmembrane region" description="Helical" evidence="5">
    <location>
        <begin position="347"/>
        <end position="369"/>
    </location>
</feature>
<feature type="transmembrane region" description="Helical" evidence="5">
    <location>
        <begin position="148"/>
        <end position="169"/>
    </location>
</feature>
<feature type="transmembrane region" description="Helical" evidence="5">
    <location>
        <begin position="252"/>
        <end position="270"/>
    </location>
</feature>
<protein>
    <submittedName>
        <fullName evidence="7">MFS general substrate transporter</fullName>
    </submittedName>
</protein>
<evidence type="ECO:0000256" key="1">
    <source>
        <dbReference type="ARBA" id="ARBA00004141"/>
    </source>
</evidence>
<evidence type="ECO:0000256" key="3">
    <source>
        <dbReference type="ARBA" id="ARBA00022989"/>
    </source>
</evidence>
<feature type="transmembrane region" description="Helical" evidence="5">
    <location>
        <begin position="56"/>
        <end position="84"/>
    </location>
</feature>
<dbReference type="InterPro" id="IPR036259">
    <property type="entry name" value="MFS_trans_sf"/>
</dbReference>
<keyword evidence="2 5" id="KW-0812">Transmembrane</keyword>
<dbReference type="SUPFAM" id="SSF103473">
    <property type="entry name" value="MFS general substrate transporter"/>
    <property type="match status" value="1"/>
</dbReference>
<dbReference type="EMBL" id="KZ613976">
    <property type="protein sequence ID" value="PMD29284.1"/>
    <property type="molecule type" value="Genomic_DNA"/>
</dbReference>
<sequence>MDSKSSSNDVLSIASTPTYTAELAFIEKDLETQMALSPTMKSDDTKLPDVLSPGRLWVILCCLELGLFMALMDISIISTCLYTISIEFNDYRKTIWAALAYTLADIAFSVFVSRLSDVLGRKAVILISFFIFTCFSLASGLANTAVQLIIFRTIQGVGGTGLYALTILLSRELPPAKVRPLVVSMTSMCVACAGVCGPVIGGLIVGNTTWRWIFWINVPIGGLAMVILLFAFPSAKEIPHVGNPSRLNQLDYLGAILNGVASLCFVFCLQEQREYSSVDSSTAPIPHHEESSDSYHNLIWSSTLEGRLESKPVPTLMNVVAIVMVQKVILFSVLLELSTPVKKIPRAVEATNVILGLGLGIFTSTAIFVTSVEAEVLDDAVAQGTIAQSRILGGAIGIAVSTMTMNDHLQANFEGTISPASLQTLFISPFTIAEFGSRINLRFRETFISIFAADMQIAMYVSIAAFLACLCAWQKNPRTIHQKRELLEEAKRKYVAQTRENAT</sequence>
<organism evidence="7 8">
    <name type="scientific">Hyaloscypha variabilis (strain UAMH 11265 / GT02V1 / F)</name>
    <name type="common">Meliniomyces variabilis</name>
    <dbReference type="NCBI Taxonomy" id="1149755"/>
    <lineage>
        <taxon>Eukaryota</taxon>
        <taxon>Fungi</taxon>
        <taxon>Dikarya</taxon>
        <taxon>Ascomycota</taxon>
        <taxon>Pezizomycotina</taxon>
        <taxon>Leotiomycetes</taxon>
        <taxon>Helotiales</taxon>
        <taxon>Hyaloscyphaceae</taxon>
        <taxon>Hyaloscypha</taxon>
        <taxon>Hyaloscypha variabilis</taxon>
    </lineage>
</organism>
<feature type="transmembrane region" description="Helical" evidence="5">
    <location>
        <begin position="123"/>
        <end position="142"/>
    </location>
</feature>
<feature type="transmembrane region" description="Helical" evidence="5">
    <location>
        <begin position="96"/>
        <end position="116"/>
    </location>
</feature>
<accession>A0A2J6QSP4</accession>
<name>A0A2J6QSP4_HYAVF</name>
<dbReference type="AlphaFoldDB" id="A0A2J6QSP4"/>
<evidence type="ECO:0000256" key="2">
    <source>
        <dbReference type="ARBA" id="ARBA00022692"/>
    </source>
</evidence>
<proteinExistence type="predicted"/>